<dbReference type="PANTHER" id="PTHR24171">
    <property type="entry name" value="ANKYRIN REPEAT DOMAIN-CONTAINING PROTEIN 39-RELATED"/>
    <property type="match status" value="1"/>
</dbReference>
<dbReference type="Proteomes" id="UP001242480">
    <property type="component" value="Unassembled WGS sequence"/>
</dbReference>
<evidence type="ECO:0000256" key="2">
    <source>
        <dbReference type="ARBA" id="ARBA00023043"/>
    </source>
</evidence>
<feature type="repeat" description="ANK" evidence="3">
    <location>
        <begin position="54"/>
        <end position="86"/>
    </location>
</feature>
<dbReference type="EMBL" id="JAUSVX010000007">
    <property type="protein sequence ID" value="MDQ0470988.1"/>
    <property type="molecule type" value="Genomic_DNA"/>
</dbReference>
<dbReference type="RefSeq" id="WP_307275412.1">
    <property type="nucleotide sequence ID" value="NZ_JAUSVX010000007.1"/>
</dbReference>
<dbReference type="Pfam" id="PF13857">
    <property type="entry name" value="Ank_5"/>
    <property type="match status" value="1"/>
</dbReference>
<evidence type="ECO:0000313" key="4">
    <source>
        <dbReference type="EMBL" id="MDQ0470988.1"/>
    </source>
</evidence>
<evidence type="ECO:0000256" key="1">
    <source>
        <dbReference type="ARBA" id="ARBA00022737"/>
    </source>
</evidence>
<proteinExistence type="predicted"/>
<dbReference type="InterPro" id="IPR036770">
    <property type="entry name" value="Ankyrin_rpt-contain_sf"/>
</dbReference>
<evidence type="ECO:0000313" key="5">
    <source>
        <dbReference type="Proteomes" id="UP001242480"/>
    </source>
</evidence>
<gene>
    <name evidence="4" type="ORF">QO011_004007</name>
</gene>
<dbReference type="Gene3D" id="1.25.40.20">
    <property type="entry name" value="Ankyrin repeat-containing domain"/>
    <property type="match status" value="1"/>
</dbReference>
<keyword evidence="5" id="KW-1185">Reference proteome</keyword>
<protein>
    <submittedName>
        <fullName evidence="4">Uncharacterized protein</fullName>
    </submittedName>
</protein>
<dbReference type="InterPro" id="IPR002110">
    <property type="entry name" value="Ankyrin_rpt"/>
</dbReference>
<reference evidence="4 5" key="1">
    <citation type="submission" date="2023-07" db="EMBL/GenBank/DDBJ databases">
        <title>Genomic Encyclopedia of Type Strains, Phase IV (KMG-IV): sequencing the most valuable type-strain genomes for metagenomic binning, comparative biology and taxonomic classification.</title>
        <authorList>
            <person name="Goeker M."/>
        </authorList>
    </citation>
    <scope>NUCLEOTIDE SEQUENCE [LARGE SCALE GENOMIC DNA]</scope>
    <source>
        <strain evidence="4 5">DSM 19619</strain>
    </source>
</reference>
<dbReference type="PROSITE" id="PS50088">
    <property type="entry name" value="ANK_REPEAT"/>
    <property type="match status" value="1"/>
</dbReference>
<accession>A0ABU0J9P7</accession>
<evidence type="ECO:0000256" key="3">
    <source>
        <dbReference type="PROSITE-ProRule" id="PRU00023"/>
    </source>
</evidence>
<organism evidence="4 5">
    <name type="scientific">Labrys wisconsinensis</name>
    <dbReference type="NCBI Taxonomy" id="425677"/>
    <lineage>
        <taxon>Bacteria</taxon>
        <taxon>Pseudomonadati</taxon>
        <taxon>Pseudomonadota</taxon>
        <taxon>Alphaproteobacteria</taxon>
        <taxon>Hyphomicrobiales</taxon>
        <taxon>Xanthobacteraceae</taxon>
        <taxon>Labrys</taxon>
    </lineage>
</organism>
<dbReference type="PANTHER" id="PTHR24171:SF10">
    <property type="entry name" value="ANKYRIN REPEAT DOMAIN-CONTAINING PROTEIN 29-LIKE"/>
    <property type="match status" value="1"/>
</dbReference>
<name>A0ABU0J9P7_9HYPH</name>
<keyword evidence="1" id="KW-0677">Repeat</keyword>
<dbReference type="PROSITE" id="PS50297">
    <property type="entry name" value="ANK_REP_REGION"/>
    <property type="match status" value="1"/>
</dbReference>
<dbReference type="SUPFAM" id="SSF48403">
    <property type="entry name" value="Ankyrin repeat"/>
    <property type="match status" value="1"/>
</dbReference>
<dbReference type="SMART" id="SM00248">
    <property type="entry name" value="ANK"/>
    <property type="match status" value="2"/>
</dbReference>
<keyword evidence="2 3" id="KW-0040">ANK repeat</keyword>
<sequence length="300" mass="32810">MPDELARWLVDQGADLSAADENGNTPLHSRAGHWQGRIGILLELGADVNHGDGSVGTPLHKAAAVGNADNVRLLLKHGAQVDMLNRYGLTPLEYALQRCDNPKIRNVAAAAELLLGAGAKKTSKTKEYITRIGTDFEFHRKSYNPESVDATSDALGTLYTLLDVPPVPRRVMHDGRSPIVATMARWEDQHQELWELLVPSRGAAATVQGEVIRISARIHIELKENGGVNWDADFKKMADAFLTHVGTGKALGPSDLDETSRIVAEVKRKRGDTERLCELAVAWVALNPKPVNLPKPSYDR</sequence>
<comment type="caution">
    <text evidence="4">The sequence shown here is derived from an EMBL/GenBank/DDBJ whole genome shotgun (WGS) entry which is preliminary data.</text>
</comment>